<keyword evidence="3 5" id="KW-1133">Transmembrane helix</keyword>
<reference evidence="6 7" key="1">
    <citation type="submission" date="2019-07" db="EMBL/GenBank/DDBJ databases">
        <title>Draft genome assembly of a fouling barnacle, Amphibalanus amphitrite (Darwin, 1854): The first reference genome for Thecostraca.</title>
        <authorList>
            <person name="Kim W."/>
        </authorList>
    </citation>
    <scope>NUCLEOTIDE SEQUENCE [LARGE SCALE GENOMIC DNA]</scope>
    <source>
        <strain evidence="6">SNU_AA5</strain>
        <tissue evidence="6">Soma without cirri and trophi</tissue>
    </source>
</reference>
<sequence length="300" mass="32942">MCEHCVRRSLIIFWVLLVATSLFYLGIASASLAYFGEFRHESFFFYKRVNIETLVVAVLGCVTGVFGAFGTRRVMRRVVFGADLSLLATFVLLLVATVSLRQMKNPFAEHDSSVATSEVMSNEIVEYVTHATQNETAHNGNSSAPGKSAEDLLHFMNLGQRIFECCGKASYRDYQDAPIPSSCCVDPQHCPLSSRLPLARTFDTSTFYGTGCLYNMYNWVVLVTLAGLNLAVFCITASGCLLLSGVFLYLNRNKRTAALSSRSTRSSRTTRSLSHGSTGNLSMVVVVLDDRGDTQASIVV</sequence>
<keyword evidence="7" id="KW-1185">Reference proteome</keyword>
<feature type="transmembrane region" description="Helical" evidence="5">
    <location>
        <begin position="54"/>
        <end position="71"/>
    </location>
</feature>
<evidence type="ECO:0000256" key="4">
    <source>
        <dbReference type="ARBA" id="ARBA00023136"/>
    </source>
</evidence>
<feature type="transmembrane region" description="Helical" evidence="5">
    <location>
        <begin position="78"/>
        <end position="100"/>
    </location>
</feature>
<evidence type="ECO:0000256" key="2">
    <source>
        <dbReference type="ARBA" id="ARBA00022692"/>
    </source>
</evidence>
<evidence type="ECO:0000256" key="5">
    <source>
        <dbReference type="SAM" id="Phobius"/>
    </source>
</evidence>
<organism evidence="6 7">
    <name type="scientific">Amphibalanus amphitrite</name>
    <name type="common">Striped barnacle</name>
    <name type="synonym">Balanus amphitrite</name>
    <dbReference type="NCBI Taxonomy" id="1232801"/>
    <lineage>
        <taxon>Eukaryota</taxon>
        <taxon>Metazoa</taxon>
        <taxon>Ecdysozoa</taxon>
        <taxon>Arthropoda</taxon>
        <taxon>Crustacea</taxon>
        <taxon>Multicrustacea</taxon>
        <taxon>Cirripedia</taxon>
        <taxon>Thoracica</taxon>
        <taxon>Thoracicalcarea</taxon>
        <taxon>Balanomorpha</taxon>
        <taxon>Balanoidea</taxon>
        <taxon>Balanidae</taxon>
        <taxon>Amphibalaninae</taxon>
        <taxon>Amphibalanus</taxon>
    </lineage>
</organism>
<dbReference type="InterPro" id="IPR018499">
    <property type="entry name" value="Tetraspanin/Peripherin"/>
</dbReference>
<evidence type="ECO:0000256" key="3">
    <source>
        <dbReference type="ARBA" id="ARBA00022989"/>
    </source>
</evidence>
<evidence type="ECO:0000313" key="7">
    <source>
        <dbReference type="Proteomes" id="UP000440578"/>
    </source>
</evidence>
<dbReference type="Pfam" id="PF00335">
    <property type="entry name" value="Tetraspanin"/>
    <property type="match status" value="1"/>
</dbReference>
<keyword evidence="4 5" id="KW-0472">Membrane</keyword>
<feature type="transmembrane region" description="Helical" evidence="5">
    <location>
        <begin position="217"/>
        <end position="250"/>
    </location>
</feature>
<comment type="caution">
    <text evidence="6">The sequence shown here is derived from an EMBL/GenBank/DDBJ whole genome shotgun (WGS) entry which is preliminary data.</text>
</comment>
<name>A0A6A4XHJ9_AMPAM</name>
<comment type="subcellular location">
    <subcellularLocation>
        <location evidence="1">Membrane</location>
        <topology evidence="1">Multi-pass membrane protein</topology>
    </subcellularLocation>
</comment>
<gene>
    <name evidence="6" type="ORF">FJT64_015087</name>
</gene>
<proteinExistence type="predicted"/>
<dbReference type="CDD" id="cd03127">
    <property type="entry name" value="tetraspanin_LEL"/>
    <property type="match status" value="1"/>
</dbReference>
<dbReference type="SUPFAM" id="SSF48652">
    <property type="entry name" value="Tetraspanin"/>
    <property type="match status" value="1"/>
</dbReference>
<dbReference type="EMBL" id="VIIS01000018">
    <property type="protein sequence ID" value="KAF0314452.1"/>
    <property type="molecule type" value="Genomic_DNA"/>
</dbReference>
<dbReference type="Proteomes" id="UP000440578">
    <property type="component" value="Unassembled WGS sequence"/>
</dbReference>
<protein>
    <recommendedName>
        <fullName evidence="8">Tetraspanin</fullName>
    </recommendedName>
</protein>
<accession>A0A6A4XHJ9</accession>
<feature type="transmembrane region" description="Helical" evidence="5">
    <location>
        <begin position="12"/>
        <end position="34"/>
    </location>
</feature>
<evidence type="ECO:0008006" key="8">
    <source>
        <dbReference type="Google" id="ProtNLM"/>
    </source>
</evidence>
<dbReference type="Gene3D" id="1.10.1450.10">
    <property type="entry name" value="Tetraspanin"/>
    <property type="match status" value="1"/>
</dbReference>
<evidence type="ECO:0000256" key="1">
    <source>
        <dbReference type="ARBA" id="ARBA00004141"/>
    </source>
</evidence>
<dbReference type="InterPro" id="IPR008952">
    <property type="entry name" value="Tetraspanin_EC2_sf"/>
</dbReference>
<evidence type="ECO:0000313" key="6">
    <source>
        <dbReference type="EMBL" id="KAF0314452.1"/>
    </source>
</evidence>
<keyword evidence="2 5" id="KW-0812">Transmembrane</keyword>
<dbReference type="GO" id="GO:0016020">
    <property type="term" value="C:membrane"/>
    <property type="evidence" value="ECO:0007669"/>
    <property type="project" value="UniProtKB-SubCell"/>
</dbReference>
<dbReference type="AlphaFoldDB" id="A0A6A4XHJ9"/>